<evidence type="ECO:0000313" key="2">
    <source>
        <dbReference type="Proteomes" id="UP000032142"/>
    </source>
</evidence>
<proteinExistence type="predicted"/>
<organism evidence="1 2">
    <name type="scientific">Gossypium arboreum</name>
    <name type="common">Tree cotton</name>
    <name type="synonym">Gossypium nanking</name>
    <dbReference type="NCBI Taxonomy" id="29729"/>
    <lineage>
        <taxon>Eukaryota</taxon>
        <taxon>Viridiplantae</taxon>
        <taxon>Streptophyta</taxon>
        <taxon>Embryophyta</taxon>
        <taxon>Tracheophyta</taxon>
        <taxon>Spermatophyta</taxon>
        <taxon>Magnoliopsida</taxon>
        <taxon>eudicotyledons</taxon>
        <taxon>Gunneridae</taxon>
        <taxon>Pentapetalae</taxon>
        <taxon>rosids</taxon>
        <taxon>malvids</taxon>
        <taxon>Malvales</taxon>
        <taxon>Malvaceae</taxon>
        <taxon>Malvoideae</taxon>
        <taxon>Gossypium</taxon>
    </lineage>
</organism>
<keyword evidence="1" id="KW-0489">Methyltransferase</keyword>
<name>A0A0B0MSJ4_GOSAR</name>
<accession>A0A0B0MSJ4</accession>
<sequence>MNLTITSVTYIPVQSCNNFTLTLIFFIPIEPLRIISDSREISHTKCHISMNRPTHTSCQSRRSYTVLLTQAVK</sequence>
<dbReference type="GO" id="GO:0008168">
    <property type="term" value="F:methyltransferase activity"/>
    <property type="evidence" value="ECO:0007669"/>
    <property type="project" value="UniProtKB-KW"/>
</dbReference>
<gene>
    <name evidence="1" type="ORF">F383_25811</name>
</gene>
<keyword evidence="1" id="KW-0808">Transferase</keyword>
<dbReference type="EMBL" id="JRRC01268951">
    <property type="protein sequence ID" value="KHG02474.1"/>
    <property type="molecule type" value="Genomic_DNA"/>
</dbReference>
<comment type="caution">
    <text evidence="1">The sequence shown here is derived from an EMBL/GenBank/DDBJ whole genome shotgun (WGS) entry which is preliminary data.</text>
</comment>
<evidence type="ECO:0000313" key="1">
    <source>
        <dbReference type="EMBL" id="KHG02474.1"/>
    </source>
</evidence>
<dbReference type="Proteomes" id="UP000032142">
    <property type="component" value="Unassembled WGS sequence"/>
</dbReference>
<reference evidence="2" key="1">
    <citation type="submission" date="2014-09" db="EMBL/GenBank/DDBJ databases">
        <authorList>
            <person name="Mudge J."/>
            <person name="Ramaraj T."/>
            <person name="Lindquist I.E."/>
            <person name="Bharti A.K."/>
            <person name="Sundararajan A."/>
            <person name="Cameron C.T."/>
            <person name="Woodward J.E."/>
            <person name="May G.D."/>
            <person name="Brubaker C."/>
            <person name="Broadhvest J."/>
            <person name="Wilkins T.A."/>
        </authorList>
    </citation>
    <scope>NUCLEOTIDE SEQUENCE</scope>
    <source>
        <strain evidence="2">cv. AKA8401</strain>
    </source>
</reference>
<keyword evidence="2" id="KW-1185">Reference proteome</keyword>
<protein>
    <submittedName>
        <fullName evidence="1">Pyridoxal-phosphate-dependent serine hydroxymethyltransferase</fullName>
    </submittedName>
</protein>
<dbReference type="GO" id="GO:0032259">
    <property type="term" value="P:methylation"/>
    <property type="evidence" value="ECO:0007669"/>
    <property type="project" value="UniProtKB-KW"/>
</dbReference>
<dbReference type="AlphaFoldDB" id="A0A0B0MSJ4"/>